<name>A0A521FA76_9FLAO</name>
<dbReference type="SUPFAM" id="SSF54637">
    <property type="entry name" value="Thioesterase/thiol ester dehydrase-isomerase"/>
    <property type="match status" value="1"/>
</dbReference>
<accession>A0A521FA76</accession>
<dbReference type="Gene3D" id="3.10.129.10">
    <property type="entry name" value="Hotdog Thioesterase"/>
    <property type="match status" value="1"/>
</dbReference>
<sequence>MICRNYIVTGEDVNDYMVMEDAAYISYALRLLYHFLFNNGFSKEKLNSMHLGLQEGNHELICHKALMFTQSFSVEMKYCHIGDTINFKSRFSNSNNECCAEVIKEVKWFDPISREVVKTPKQVLSHLPETKMQLNAALRNQISTNSKT</sequence>
<gene>
    <name evidence="1" type="ORF">SAMN06265220_10752</name>
</gene>
<dbReference type="InterPro" id="IPR029069">
    <property type="entry name" value="HotDog_dom_sf"/>
</dbReference>
<evidence type="ECO:0000313" key="1">
    <source>
        <dbReference type="EMBL" id="SMO92410.1"/>
    </source>
</evidence>
<protein>
    <recommendedName>
        <fullName evidence="3">Acyl-CoA thioester hydrolase</fullName>
    </recommendedName>
</protein>
<evidence type="ECO:0000313" key="2">
    <source>
        <dbReference type="Proteomes" id="UP000319267"/>
    </source>
</evidence>
<proteinExistence type="predicted"/>
<organism evidence="1 2">
    <name type="scientific">Flavobacterium nitrogenifigens</name>
    <dbReference type="NCBI Taxonomy" id="1617283"/>
    <lineage>
        <taxon>Bacteria</taxon>
        <taxon>Pseudomonadati</taxon>
        <taxon>Bacteroidota</taxon>
        <taxon>Flavobacteriia</taxon>
        <taxon>Flavobacteriales</taxon>
        <taxon>Flavobacteriaceae</taxon>
        <taxon>Flavobacterium</taxon>
    </lineage>
</organism>
<dbReference type="EMBL" id="FXTQ01000007">
    <property type="protein sequence ID" value="SMO92410.1"/>
    <property type="molecule type" value="Genomic_DNA"/>
</dbReference>
<evidence type="ECO:0008006" key="3">
    <source>
        <dbReference type="Google" id="ProtNLM"/>
    </source>
</evidence>
<dbReference type="Proteomes" id="UP000319267">
    <property type="component" value="Unassembled WGS sequence"/>
</dbReference>
<dbReference type="RefSeq" id="WP_239457791.1">
    <property type="nucleotide sequence ID" value="NZ_CP043612.1"/>
</dbReference>
<dbReference type="AlphaFoldDB" id="A0A521FA76"/>
<keyword evidence="2" id="KW-1185">Reference proteome</keyword>
<reference evidence="1 2" key="1">
    <citation type="submission" date="2017-05" db="EMBL/GenBank/DDBJ databases">
        <authorList>
            <person name="Varghese N."/>
            <person name="Submissions S."/>
        </authorList>
    </citation>
    <scope>NUCLEOTIDE SEQUENCE [LARGE SCALE GENOMIC DNA]</scope>
    <source>
        <strain evidence="1 2">DSM 29982</strain>
    </source>
</reference>